<dbReference type="AlphaFoldDB" id="A0A5M8FU15"/>
<proteinExistence type="predicted"/>
<reference evidence="1 2" key="1">
    <citation type="submission" date="2019-09" db="EMBL/GenBank/DDBJ databases">
        <title>Whole-genome sequence of the purple sulfur bacterium Thiohalocapsa marina DSM 19078.</title>
        <authorList>
            <person name="Kyndt J.A."/>
            <person name="Meyer T.E."/>
        </authorList>
    </citation>
    <scope>NUCLEOTIDE SEQUENCE [LARGE SCALE GENOMIC DNA]</scope>
    <source>
        <strain evidence="1 2">DSM 19078</strain>
    </source>
</reference>
<accession>A0A5M8FU15</accession>
<name>A0A5M8FU15_9GAMM</name>
<dbReference type="OrthoDB" id="5764702at2"/>
<dbReference type="InterPro" id="IPR029063">
    <property type="entry name" value="SAM-dependent_MTases_sf"/>
</dbReference>
<dbReference type="Gene3D" id="3.40.50.150">
    <property type="entry name" value="Vaccinia Virus protein VP39"/>
    <property type="match status" value="1"/>
</dbReference>
<dbReference type="Proteomes" id="UP000322981">
    <property type="component" value="Unassembled WGS sequence"/>
</dbReference>
<comment type="caution">
    <text evidence="1">The sequence shown here is derived from an EMBL/GenBank/DDBJ whole genome shotgun (WGS) entry which is preliminary data.</text>
</comment>
<organism evidence="1 2">
    <name type="scientific">Thiohalocapsa marina</name>
    <dbReference type="NCBI Taxonomy" id="424902"/>
    <lineage>
        <taxon>Bacteria</taxon>
        <taxon>Pseudomonadati</taxon>
        <taxon>Pseudomonadota</taxon>
        <taxon>Gammaproteobacteria</taxon>
        <taxon>Chromatiales</taxon>
        <taxon>Chromatiaceae</taxon>
        <taxon>Thiohalocapsa</taxon>
    </lineage>
</organism>
<keyword evidence="1" id="KW-0808">Transferase</keyword>
<gene>
    <name evidence="1" type="ORF">F2Q65_01895</name>
</gene>
<protein>
    <submittedName>
        <fullName evidence="1">Class I SAM-dependent methyltransferase</fullName>
    </submittedName>
</protein>
<evidence type="ECO:0000313" key="1">
    <source>
        <dbReference type="EMBL" id="KAA6187304.1"/>
    </source>
</evidence>
<dbReference type="SUPFAM" id="SSF53335">
    <property type="entry name" value="S-adenosyl-L-methionine-dependent methyltransferases"/>
    <property type="match status" value="1"/>
</dbReference>
<dbReference type="EMBL" id="VWXX01000002">
    <property type="protein sequence ID" value="KAA6187304.1"/>
    <property type="molecule type" value="Genomic_DNA"/>
</dbReference>
<dbReference type="GO" id="GO:0032259">
    <property type="term" value="P:methylation"/>
    <property type="evidence" value="ECO:0007669"/>
    <property type="project" value="UniProtKB-KW"/>
</dbReference>
<keyword evidence="2" id="KW-1185">Reference proteome</keyword>
<dbReference type="GO" id="GO:0008168">
    <property type="term" value="F:methyltransferase activity"/>
    <property type="evidence" value="ECO:0007669"/>
    <property type="project" value="UniProtKB-KW"/>
</dbReference>
<keyword evidence="1" id="KW-0489">Methyltransferase</keyword>
<dbReference type="Pfam" id="PF13578">
    <property type="entry name" value="Methyltransf_24"/>
    <property type="match status" value="1"/>
</dbReference>
<sequence length="165" mass="19045">MLFVRLGTTHTSIAPWESEIASLKRYCEERGIAQDRLELIQGFSDEVLPTLPKDELDLVLIDGGHGFPTPIIDWYYAAGRLRNHGVLVIDDVQLPAVQMLLAFLDADPRWTRIETTPKWVAYRRDSEGTLQEGHEKQDFLGESRMWTHSAPRTRIFDRLRLNKKT</sequence>
<evidence type="ECO:0000313" key="2">
    <source>
        <dbReference type="Proteomes" id="UP000322981"/>
    </source>
</evidence>